<dbReference type="AlphaFoldDB" id="A0A8H5I5Q6"/>
<dbReference type="PANTHER" id="PTHR46082:SF6">
    <property type="entry name" value="AAA+ ATPASE DOMAIN-CONTAINING PROTEIN-RELATED"/>
    <property type="match status" value="1"/>
</dbReference>
<dbReference type="InterPro" id="IPR027417">
    <property type="entry name" value="P-loop_NTPase"/>
</dbReference>
<evidence type="ECO:0000313" key="1">
    <source>
        <dbReference type="EMBL" id="KAF5531030.1"/>
    </source>
</evidence>
<dbReference type="GO" id="GO:0003824">
    <property type="term" value="F:catalytic activity"/>
    <property type="evidence" value="ECO:0007669"/>
    <property type="project" value="InterPro"/>
</dbReference>
<dbReference type="GO" id="GO:0009116">
    <property type="term" value="P:nucleoside metabolic process"/>
    <property type="evidence" value="ECO:0007669"/>
    <property type="project" value="InterPro"/>
</dbReference>
<dbReference type="EMBL" id="JAAOAM010000439">
    <property type="protein sequence ID" value="KAF5531030.1"/>
    <property type="molecule type" value="Genomic_DNA"/>
</dbReference>
<evidence type="ECO:0000313" key="2">
    <source>
        <dbReference type="Proteomes" id="UP000522262"/>
    </source>
</evidence>
<protein>
    <submittedName>
        <fullName evidence="1">Ankyrin 3</fullName>
    </submittedName>
</protein>
<dbReference type="SUPFAM" id="SSF53167">
    <property type="entry name" value="Purine and uridine phosphorylases"/>
    <property type="match status" value="1"/>
</dbReference>
<organism evidence="1 2">
    <name type="scientific">Fusarium mexicanum</name>
    <dbReference type="NCBI Taxonomy" id="751941"/>
    <lineage>
        <taxon>Eukaryota</taxon>
        <taxon>Fungi</taxon>
        <taxon>Dikarya</taxon>
        <taxon>Ascomycota</taxon>
        <taxon>Pezizomycotina</taxon>
        <taxon>Sordariomycetes</taxon>
        <taxon>Hypocreomycetidae</taxon>
        <taxon>Hypocreales</taxon>
        <taxon>Nectriaceae</taxon>
        <taxon>Fusarium</taxon>
        <taxon>Fusarium fujikuroi species complex</taxon>
    </lineage>
</organism>
<proteinExistence type="predicted"/>
<comment type="caution">
    <text evidence="1">The sequence shown here is derived from an EMBL/GenBank/DDBJ whole genome shotgun (WGS) entry which is preliminary data.</text>
</comment>
<dbReference type="InterPro" id="IPR053137">
    <property type="entry name" value="NLR-like"/>
</dbReference>
<dbReference type="InterPro" id="IPR035994">
    <property type="entry name" value="Nucleoside_phosphorylase_sf"/>
</dbReference>
<dbReference type="Gene3D" id="3.40.50.300">
    <property type="entry name" value="P-loop containing nucleotide triphosphate hydrolases"/>
    <property type="match status" value="1"/>
</dbReference>
<keyword evidence="2" id="KW-1185">Reference proteome</keyword>
<dbReference type="Proteomes" id="UP000522262">
    <property type="component" value="Unassembled WGS sequence"/>
</dbReference>
<dbReference type="Gene3D" id="3.40.50.1580">
    <property type="entry name" value="Nucleoside phosphorylase domain"/>
    <property type="match status" value="1"/>
</dbReference>
<accession>A0A8H5I5Q6</accession>
<name>A0A8H5I5Q6_9HYPO</name>
<dbReference type="SUPFAM" id="SSF52540">
    <property type="entry name" value="P-loop containing nucleoside triphosphate hydrolases"/>
    <property type="match status" value="1"/>
</dbReference>
<dbReference type="PANTHER" id="PTHR46082">
    <property type="entry name" value="ATP/GTP-BINDING PROTEIN-RELATED"/>
    <property type="match status" value="1"/>
</dbReference>
<reference evidence="1 2" key="1">
    <citation type="submission" date="2020-05" db="EMBL/GenBank/DDBJ databases">
        <title>Identification and distribution of gene clusters putatively required for synthesis of sphingolipid metabolism inhibitors in phylogenetically diverse species of the filamentous fungus Fusarium.</title>
        <authorList>
            <person name="Kim H.-S."/>
            <person name="Busman M."/>
            <person name="Brown D.W."/>
            <person name="Divon H."/>
            <person name="Uhlig S."/>
            <person name="Proctor R.H."/>
        </authorList>
    </citation>
    <scope>NUCLEOTIDE SEQUENCE [LARGE SCALE GENOMIC DNA]</scope>
    <source>
        <strain evidence="1 2">NRRL 53147</strain>
    </source>
</reference>
<feature type="non-terminal residue" evidence="1">
    <location>
        <position position="1"/>
    </location>
</feature>
<sequence>MKNGTQRDITARQLGAICFEMEAAGLMDILPCLPIRGICDYSDSHKNKEWQRYAVATAAAYARELLGELAVAEVQTKVAPAPNTLRPSFKVPFSLQSLPVSDKFVDRPDDRAALEQRLLPQQSSTLRRRICVLHGLGGIGKTELAIDFARRHKVAFDAIFWLDGRSEDQLKQSFARCLTKIP</sequence>
<gene>
    <name evidence="1" type="ORF">FMEXI_13184</name>
</gene>